<dbReference type="AlphaFoldDB" id="A0A0C2WXQ5"/>
<dbReference type="GO" id="GO:0005634">
    <property type="term" value="C:nucleus"/>
    <property type="evidence" value="ECO:0007669"/>
    <property type="project" value="UniProtKB-SubCell"/>
</dbReference>
<feature type="coiled-coil region" evidence="11">
    <location>
        <begin position="27"/>
        <end position="94"/>
    </location>
</feature>
<dbReference type="GO" id="GO:0007059">
    <property type="term" value="P:chromosome segregation"/>
    <property type="evidence" value="ECO:0007669"/>
    <property type="project" value="TreeGrafter"/>
</dbReference>
<dbReference type="GO" id="GO:0051301">
    <property type="term" value="P:cell division"/>
    <property type="evidence" value="ECO:0007669"/>
    <property type="project" value="UniProtKB-UniRule"/>
</dbReference>
<evidence type="ECO:0000313" key="13">
    <source>
        <dbReference type="Proteomes" id="UP000054097"/>
    </source>
</evidence>
<keyword evidence="7 10" id="KW-0539">Nucleus</keyword>
<dbReference type="GO" id="GO:0031262">
    <property type="term" value="C:Ndc80 complex"/>
    <property type="evidence" value="ECO:0007669"/>
    <property type="project" value="TreeGrafter"/>
</dbReference>
<evidence type="ECO:0000256" key="6">
    <source>
        <dbReference type="ARBA" id="ARBA00023054"/>
    </source>
</evidence>
<comment type="function">
    <text evidence="10">Acts as a component of the essential kinetochore-associated NDC80 complex, which is required for chromosome segregation and spindle checkpoint activity.</text>
</comment>
<dbReference type="PANTHER" id="PTHR22142">
    <property type="match status" value="1"/>
</dbReference>
<evidence type="ECO:0000313" key="12">
    <source>
        <dbReference type="EMBL" id="KIM30908.1"/>
    </source>
</evidence>
<dbReference type="OrthoDB" id="3344830at2759"/>
<organism evidence="12 13">
    <name type="scientific">Serendipita vermifera MAFF 305830</name>
    <dbReference type="NCBI Taxonomy" id="933852"/>
    <lineage>
        <taxon>Eukaryota</taxon>
        <taxon>Fungi</taxon>
        <taxon>Dikarya</taxon>
        <taxon>Basidiomycota</taxon>
        <taxon>Agaricomycotina</taxon>
        <taxon>Agaricomycetes</taxon>
        <taxon>Sebacinales</taxon>
        <taxon>Serendipitaceae</taxon>
        <taxon>Serendipita</taxon>
    </lineage>
</organism>
<evidence type="ECO:0000256" key="11">
    <source>
        <dbReference type="SAM" id="Coils"/>
    </source>
</evidence>
<keyword evidence="13" id="KW-1185">Reference proteome</keyword>
<evidence type="ECO:0000256" key="10">
    <source>
        <dbReference type="RuleBase" id="RU368011"/>
    </source>
</evidence>
<sequence>MTLVDCGEMFRPSNDLEIINTGTEHTIRVAEARKAQLEAVRSDLRALSRNLEASKTAAQRPAEVPSKQQHTKALEKLEHAQHETNRAILKYQSELDAAVARVGRVKDEKALWESKDPEGEHEVDAIAIRAQIWKSMGFELRRGREPAQDKVLIRTESGDLRLVPLPSNRKPSVEETNELWKINLS</sequence>
<comment type="similarity">
    <text evidence="1 10">Belongs to the SPC24 family.</text>
</comment>
<proteinExistence type="inferred from homology"/>
<evidence type="ECO:0000256" key="5">
    <source>
        <dbReference type="ARBA" id="ARBA00022838"/>
    </source>
</evidence>
<evidence type="ECO:0000256" key="3">
    <source>
        <dbReference type="ARBA" id="ARBA00022618"/>
    </source>
</evidence>
<evidence type="ECO:0000256" key="7">
    <source>
        <dbReference type="ARBA" id="ARBA00023242"/>
    </source>
</evidence>
<accession>A0A0C2WXQ5</accession>
<comment type="subunit">
    <text evidence="10">Component of the NDC80 complex.</text>
</comment>
<dbReference type="GO" id="GO:0008017">
    <property type="term" value="F:microtubule binding"/>
    <property type="evidence" value="ECO:0007669"/>
    <property type="project" value="TreeGrafter"/>
</dbReference>
<keyword evidence="6 11" id="KW-0175">Coiled coil</keyword>
<keyword evidence="9 10" id="KW-0137">Centromere</keyword>
<dbReference type="Proteomes" id="UP000054097">
    <property type="component" value="Unassembled WGS sequence"/>
</dbReference>
<feature type="non-terminal residue" evidence="12">
    <location>
        <position position="1"/>
    </location>
</feature>
<keyword evidence="3 10" id="KW-0132">Cell division</keyword>
<keyword evidence="4 10" id="KW-0498">Mitosis</keyword>
<evidence type="ECO:0000256" key="4">
    <source>
        <dbReference type="ARBA" id="ARBA00022776"/>
    </source>
</evidence>
<gene>
    <name evidence="12" type="ORF">M408DRAFT_327834</name>
</gene>
<dbReference type="STRING" id="933852.A0A0C2WXQ5"/>
<dbReference type="Pfam" id="PF08286">
    <property type="entry name" value="Spc24"/>
    <property type="match status" value="1"/>
</dbReference>
<keyword evidence="5 10" id="KW-0995">Kinetochore</keyword>
<dbReference type="HOGENOM" id="CLU_108108_1_0_1"/>
<evidence type="ECO:0000256" key="9">
    <source>
        <dbReference type="ARBA" id="ARBA00023328"/>
    </source>
</evidence>
<reference evidence="13" key="2">
    <citation type="submission" date="2015-01" db="EMBL/GenBank/DDBJ databases">
        <title>Evolutionary Origins and Diversification of the Mycorrhizal Mutualists.</title>
        <authorList>
            <consortium name="DOE Joint Genome Institute"/>
            <consortium name="Mycorrhizal Genomics Consortium"/>
            <person name="Kohler A."/>
            <person name="Kuo A."/>
            <person name="Nagy L.G."/>
            <person name="Floudas D."/>
            <person name="Copeland A."/>
            <person name="Barry K.W."/>
            <person name="Cichocki N."/>
            <person name="Veneault-Fourrey C."/>
            <person name="LaButti K."/>
            <person name="Lindquist E.A."/>
            <person name="Lipzen A."/>
            <person name="Lundell T."/>
            <person name="Morin E."/>
            <person name="Murat C."/>
            <person name="Riley R."/>
            <person name="Ohm R."/>
            <person name="Sun H."/>
            <person name="Tunlid A."/>
            <person name="Henrissat B."/>
            <person name="Grigoriev I.V."/>
            <person name="Hibbett D.S."/>
            <person name="Martin F."/>
        </authorList>
    </citation>
    <scope>NUCLEOTIDE SEQUENCE [LARGE SCALE GENOMIC DNA]</scope>
    <source>
        <strain evidence="13">MAFF 305830</strain>
    </source>
</reference>
<evidence type="ECO:0000256" key="1">
    <source>
        <dbReference type="ARBA" id="ARBA00007804"/>
    </source>
</evidence>
<name>A0A0C2WXQ5_SERVB</name>
<dbReference type="PANTHER" id="PTHR22142:SF2">
    <property type="entry name" value="KINETOCHORE PROTEIN SPC24"/>
    <property type="match status" value="1"/>
</dbReference>
<evidence type="ECO:0000256" key="2">
    <source>
        <dbReference type="ARBA" id="ARBA00022454"/>
    </source>
</evidence>
<evidence type="ECO:0000256" key="8">
    <source>
        <dbReference type="ARBA" id="ARBA00023306"/>
    </source>
</evidence>
<dbReference type="InterPro" id="IPR013252">
    <property type="entry name" value="Ndc80_Spc24"/>
</dbReference>
<keyword evidence="2 10" id="KW-0158">Chromosome</keyword>
<protein>
    <recommendedName>
        <fullName evidence="10">Kinetochore protein Spc24</fullName>
    </recommendedName>
</protein>
<comment type="subcellular location">
    <subcellularLocation>
        <location evidence="10">Nucleus</location>
    </subcellularLocation>
    <subcellularLocation>
        <location evidence="10">Chromosome</location>
        <location evidence="10">Centromere</location>
        <location evidence="10">Kinetochore</location>
    </subcellularLocation>
</comment>
<keyword evidence="8 10" id="KW-0131">Cell cycle</keyword>
<dbReference type="EMBL" id="KN824283">
    <property type="protein sequence ID" value="KIM30908.1"/>
    <property type="molecule type" value="Genomic_DNA"/>
</dbReference>
<reference evidence="12 13" key="1">
    <citation type="submission" date="2014-04" db="EMBL/GenBank/DDBJ databases">
        <authorList>
            <consortium name="DOE Joint Genome Institute"/>
            <person name="Kuo A."/>
            <person name="Zuccaro A."/>
            <person name="Kohler A."/>
            <person name="Nagy L.G."/>
            <person name="Floudas D."/>
            <person name="Copeland A."/>
            <person name="Barry K.W."/>
            <person name="Cichocki N."/>
            <person name="Veneault-Fourrey C."/>
            <person name="LaButti K."/>
            <person name="Lindquist E.A."/>
            <person name="Lipzen A."/>
            <person name="Lundell T."/>
            <person name="Morin E."/>
            <person name="Murat C."/>
            <person name="Sun H."/>
            <person name="Tunlid A."/>
            <person name="Henrissat B."/>
            <person name="Grigoriev I.V."/>
            <person name="Hibbett D.S."/>
            <person name="Martin F."/>
            <person name="Nordberg H.P."/>
            <person name="Cantor M.N."/>
            <person name="Hua S.X."/>
        </authorList>
    </citation>
    <scope>NUCLEOTIDE SEQUENCE [LARGE SCALE GENOMIC DNA]</scope>
    <source>
        <strain evidence="12 13">MAFF 305830</strain>
    </source>
</reference>